<sequence>MSNTSKTTSLKALAGILPDLIRYNIRVIFGSKFIYFLGGSLLFFFLITGISLFSSSIPDMGSLYYQLLFPALLLIFFPTVYGIQNDEDVRMLEILFSIPNYRFKVWMVRMLIILLMVWGVILCLSLMDYFLLMQHNIFHLSLQLMIPVTFFGTMGFFFSTIIRNGHGAAVVVILLALIAWFLHGAFTHNPSALIWSVFLNPFDMPDTTSHLVWDQSVSRNRTYMLAASVIAVLWGLLNLQKRERFMR</sequence>
<name>A0A0E9M0K5_9BACT</name>
<dbReference type="EMBL" id="BAZW01000036">
    <property type="protein sequence ID" value="GAO31024.1"/>
    <property type="molecule type" value="Genomic_DNA"/>
</dbReference>
<dbReference type="AlphaFoldDB" id="A0A0E9M0K5"/>
<evidence type="ECO:0000313" key="2">
    <source>
        <dbReference type="EMBL" id="GAO31024.1"/>
    </source>
</evidence>
<comment type="caution">
    <text evidence="2">The sequence shown here is derived from an EMBL/GenBank/DDBJ whole genome shotgun (WGS) entry which is preliminary data.</text>
</comment>
<protein>
    <submittedName>
        <fullName evidence="2">Uncharacterized protein</fullName>
    </submittedName>
</protein>
<feature type="transmembrane region" description="Helical" evidence="1">
    <location>
        <begin position="105"/>
        <end position="131"/>
    </location>
</feature>
<evidence type="ECO:0000256" key="1">
    <source>
        <dbReference type="SAM" id="Phobius"/>
    </source>
</evidence>
<gene>
    <name evidence="2" type="ORF">JCM15548_13356</name>
</gene>
<keyword evidence="1" id="KW-0472">Membrane</keyword>
<feature type="transmembrane region" description="Helical" evidence="1">
    <location>
        <begin position="165"/>
        <end position="186"/>
    </location>
</feature>
<dbReference type="STRING" id="1236989.JCM15548_13356"/>
<accession>A0A0E9M0K5</accession>
<keyword evidence="1" id="KW-1133">Transmembrane helix</keyword>
<keyword evidence="3" id="KW-1185">Reference proteome</keyword>
<feature type="transmembrane region" description="Helical" evidence="1">
    <location>
        <begin position="33"/>
        <end position="57"/>
    </location>
</feature>
<feature type="transmembrane region" description="Helical" evidence="1">
    <location>
        <begin position="63"/>
        <end position="84"/>
    </location>
</feature>
<evidence type="ECO:0000313" key="3">
    <source>
        <dbReference type="Proteomes" id="UP000032900"/>
    </source>
</evidence>
<reference evidence="2 3" key="1">
    <citation type="journal article" date="2015" name="Microbes Environ.">
        <title>Distribution and evolution of nitrogen fixation genes in the phylum bacteroidetes.</title>
        <authorList>
            <person name="Inoue J."/>
            <person name="Oshima K."/>
            <person name="Suda W."/>
            <person name="Sakamoto M."/>
            <person name="Iino T."/>
            <person name="Noda S."/>
            <person name="Hongoh Y."/>
            <person name="Hattori M."/>
            <person name="Ohkuma M."/>
        </authorList>
    </citation>
    <scope>NUCLEOTIDE SEQUENCE [LARGE SCALE GENOMIC DNA]</scope>
    <source>
        <strain evidence="2">JCM 15548</strain>
    </source>
</reference>
<dbReference type="OrthoDB" id="1117280at2"/>
<proteinExistence type="predicted"/>
<dbReference type="Proteomes" id="UP000032900">
    <property type="component" value="Unassembled WGS sequence"/>
</dbReference>
<feature type="transmembrane region" description="Helical" evidence="1">
    <location>
        <begin position="222"/>
        <end position="239"/>
    </location>
</feature>
<organism evidence="2 3">
    <name type="scientific">Geofilum rubicundum JCM 15548</name>
    <dbReference type="NCBI Taxonomy" id="1236989"/>
    <lineage>
        <taxon>Bacteria</taxon>
        <taxon>Pseudomonadati</taxon>
        <taxon>Bacteroidota</taxon>
        <taxon>Bacteroidia</taxon>
        <taxon>Marinilabiliales</taxon>
        <taxon>Marinilabiliaceae</taxon>
        <taxon>Geofilum</taxon>
    </lineage>
</organism>
<keyword evidence="1" id="KW-0812">Transmembrane</keyword>
<dbReference type="RefSeq" id="WP_062126661.1">
    <property type="nucleotide sequence ID" value="NZ_BAZW01000036.1"/>
</dbReference>
<feature type="transmembrane region" description="Helical" evidence="1">
    <location>
        <begin position="137"/>
        <end position="158"/>
    </location>
</feature>